<dbReference type="Gene3D" id="3.30.420.40">
    <property type="match status" value="1"/>
</dbReference>
<keyword evidence="2 3" id="KW-0418">Kinase</keyword>
<comment type="catalytic activity">
    <reaction evidence="3">
        <text>D-glucose + ATP = D-glucose 6-phosphate + ADP + H(+)</text>
        <dbReference type="Rhea" id="RHEA:17825"/>
        <dbReference type="ChEBI" id="CHEBI:4167"/>
        <dbReference type="ChEBI" id="CHEBI:15378"/>
        <dbReference type="ChEBI" id="CHEBI:30616"/>
        <dbReference type="ChEBI" id="CHEBI:61548"/>
        <dbReference type="ChEBI" id="CHEBI:456216"/>
        <dbReference type="EC" id="2.7.1.2"/>
    </reaction>
</comment>
<reference evidence="5 6" key="1">
    <citation type="submission" date="2019-03" db="EMBL/GenBank/DDBJ databases">
        <title>Genomic Encyclopedia of Type Strains, Phase IV (KMG-IV): sequencing the most valuable type-strain genomes for metagenomic binning, comparative biology and taxonomic classification.</title>
        <authorList>
            <person name="Goeker M."/>
        </authorList>
    </citation>
    <scope>NUCLEOTIDE SEQUENCE [LARGE SCALE GENOMIC DNA]</scope>
    <source>
        <strain evidence="5 6">DSM 16326</strain>
    </source>
</reference>
<dbReference type="InterPro" id="IPR043129">
    <property type="entry name" value="ATPase_NBD"/>
</dbReference>
<evidence type="ECO:0000313" key="6">
    <source>
        <dbReference type="Proteomes" id="UP000294914"/>
    </source>
</evidence>
<dbReference type="Gene3D" id="3.40.367.20">
    <property type="match status" value="1"/>
</dbReference>
<keyword evidence="6" id="KW-1185">Reference proteome</keyword>
<sequence length="323" mass="34718">MKQVIAGDIGGTHCRLALAQVDVRSVTLRQQVDYLAQDFPDFEAALAQFIHEHASGEAIEAACFAIAGPIHSHRARLTNLPWTLDSQQLQQRFGILQVHLINDFAANGHALAVLSEGDYHVLQTGESLSGNRVILGAGTGLGMALLGDVQGQVQVRASEGGHMDFAPVDEEQDGLLHFLRQELSRVSYEHLLSGPGLLRIYRYVARRRQVDTGMVCEATDPAAAISRRALSGEDPAAVQALELFFRLYGSCAANLALVGLATGGVYLAGGMAARLVEPLSQSGFIAAFNNKPPMSELLQRMPVRVITNPRAGLLGAAWYAGNR</sequence>
<protein>
    <recommendedName>
        <fullName evidence="3">Glucokinase</fullName>
        <ecNumber evidence="3">2.7.1.2</ecNumber>
    </recommendedName>
    <alternativeName>
        <fullName evidence="3">Glucose kinase</fullName>
    </alternativeName>
</protein>
<evidence type="ECO:0000256" key="4">
    <source>
        <dbReference type="RuleBase" id="RU004046"/>
    </source>
</evidence>
<accession>A0A4R8INU7</accession>
<dbReference type="InterPro" id="IPR050201">
    <property type="entry name" value="Bacterial_glucokinase"/>
</dbReference>
<keyword evidence="1 3" id="KW-0808">Transferase</keyword>
<feature type="binding site" evidence="3">
    <location>
        <begin position="7"/>
        <end position="12"/>
    </location>
    <ligand>
        <name>ATP</name>
        <dbReference type="ChEBI" id="CHEBI:30616"/>
    </ligand>
</feature>
<dbReference type="HAMAP" id="MF_00524">
    <property type="entry name" value="Glucokinase"/>
    <property type="match status" value="1"/>
</dbReference>
<evidence type="ECO:0000256" key="2">
    <source>
        <dbReference type="ARBA" id="ARBA00022777"/>
    </source>
</evidence>
<dbReference type="InterPro" id="IPR003836">
    <property type="entry name" value="Glucokinase"/>
</dbReference>
<evidence type="ECO:0000256" key="1">
    <source>
        <dbReference type="ARBA" id="ARBA00022679"/>
    </source>
</evidence>
<keyword evidence="3" id="KW-0547">Nucleotide-binding</keyword>
<dbReference type="AlphaFoldDB" id="A0A4R8INU7"/>
<name>A0A4R8INU7_9GAMM</name>
<keyword evidence="3" id="KW-0963">Cytoplasm</keyword>
<dbReference type="NCBIfam" id="TIGR00749">
    <property type="entry name" value="glk"/>
    <property type="match status" value="1"/>
</dbReference>
<dbReference type="CDD" id="cd24008">
    <property type="entry name" value="ASKHA_NBD_GLK"/>
    <property type="match status" value="1"/>
</dbReference>
<comment type="similarity">
    <text evidence="3 4">Belongs to the bacterial glucokinase family.</text>
</comment>
<dbReference type="OrthoDB" id="9800595at2"/>
<keyword evidence="3" id="KW-0067">ATP-binding</keyword>
<comment type="caution">
    <text evidence="5">The sequence shown here is derived from an EMBL/GenBank/DDBJ whole genome shotgun (WGS) entry which is preliminary data.</text>
</comment>
<organism evidence="5 6">
    <name type="scientific">Thiohalophilus thiocyanatoxydans</name>
    <dbReference type="NCBI Taxonomy" id="381308"/>
    <lineage>
        <taxon>Bacteria</taxon>
        <taxon>Pseudomonadati</taxon>
        <taxon>Pseudomonadota</taxon>
        <taxon>Gammaproteobacteria</taxon>
        <taxon>Thiohalomonadales</taxon>
        <taxon>Thiohalophilaceae</taxon>
        <taxon>Thiohalophilus</taxon>
    </lineage>
</organism>
<dbReference type="Pfam" id="PF02685">
    <property type="entry name" value="Glucokinase"/>
    <property type="match status" value="1"/>
</dbReference>
<dbReference type="RefSeq" id="WP_134081659.1">
    <property type="nucleotide sequence ID" value="NZ_SOQX01000002.1"/>
</dbReference>
<dbReference type="GO" id="GO:0005829">
    <property type="term" value="C:cytosol"/>
    <property type="evidence" value="ECO:0007669"/>
    <property type="project" value="TreeGrafter"/>
</dbReference>
<evidence type="ECO:0000313" key="5">
    <source>
        <dbReference type="EMBL" id="TDY02571.1"/>
    </source>
</evidence>
<comment type="subcellular location">
    <subcellularLocation>
        <location evidence="3">Cytoplasm</location>
    </subcellularLocation>
</comment>
<evidence type="ECO:0000256" key="3">
    <source>
        <dbReference type="HAMAP-Rule" id="MF_00524"/>
    </source>
</evidence>
<proteinExistence type="inferred from homology"/>
<gene>
    <name evidence="3" type="primary">glk</name>
    <name evidence="5" type="ORF">EDC23_0946</name>
</gene>
<dbReference type="GO" id="GO:0006096">
    <property type="term" value="P:glycolytic process"/>
    <property type="evidence" value="ECO:0007669"/>
    <property type="project" value="UniProtKB-UniRule"/>
</dbReference>
<dbReference type="EC" id="2.7.1.2" evidence="3"/>
<dbReference type="GO" id="GO:0005536">
    <property type="term" value="F:D-glucose binding"/>
    <property type="evidence" value="ECO:0007669"/>
    <property type="project" value="InterPro"/>
</dbReference>
<dbReference type="PANTHER" id="PTHR47690:SF1">
    <property type="entry name" value="GLUCOKINASE"/>
    <property type="match status" value="1"/>
</dbReference>
<dbReference type="Proteomes" id="UP000294914">
    <property type="component" value="Unassembled WGS sequence"/>
</dbReference>
<dbReference type="PANTHER" id="PTHR47690">
    <property type="entry name" value="GLUCOKINASE"/>
    <property type="match status" value="1"/>
</dbReference>
<dbReference type="GO" id="GO:0004340">
    <property type="term" value="F:glucokinase activity"/>
    <property type="evidence" value="ECO:0007669"/>
    <property type="project" value="UniProtKB-UniRule"/>
</dbReference>
<dbReference type="EMBL" id="SOQX01000002">
    <property type="protein sequence ID" value="TDY02571.1"/>
    <property type="molecule type" value="Genomic_DNA"/>
</dbReference>
<keyword evidence="3" id="KW-0324">Glycolysis</keyword>
<dbReference type="SUPFAM" id="SSF53067">
    <property type="entry name" value="Actin-like ATPase domain"/>
    <property type="match status" value="1"/>
</dbReference>
<dbReference type="GO" id="GO:0005524">
    <property type="term" value="F:ATP binding"/>
    <property type="evidence" value="ECO:0007669"/>
    <property type="project" value="UniProtKB-UniRule"/>
</dbReference>